<dbReference type="RefSeq" id="WP_116115502.1">
    <property type="nucleotide sequence ID" value="NZ_CP091196.1"/>
</dbReference>
<dbReference type="Pfam" id="PF00196">
    <property type="entry name" value="GerE"/>
    <property type="match status" value="1"/>
</dbReference>
<dbReference type="CDD" id="cd06170">
    <property type="entry name" value="LuxR_C_like"/>
    <property type="match status" value="1"/>
</dbReference>
<dbReference type="PANTHER" id="PTHR43214:SF24">
    <property type="entry name" value="TRANSCRIPTIONAL REGULATORY PROTEIN NARL-RELATED"/>
    <property type="match status" value="1"/>
</dbReference>
<evidence type="ECO:0000259" key="4">
    <source>
        <dbReference type="PROSITE" id="PS50043"/>
    </source>
</evidence>
<dbReference type="EMBL" id="CP091196">
    <property type="protein sequence ID" value="UQS24703.1"/>
    <property type="molecule type" value="Genomic_DNA"/>
</dbReference>
<dbReference type="Proteomes" id="UP000830158">
    <property type="component" value="Chromosome"/>
</dbReference>
<evidence type="ECO:0000313" key="6">
    <source>
        <dbReference type="Proteomes" id="UP000830158"/>
    </source>
</evidence>
<accession>A0ABY4NXI4</accession>
<evidence type="ECO:0000256" key="3">
    <source>
        <dbReference type="ARBA" id="ARBA00023163"/>
    </source>
</evidence>
<dbReference type="InterPro" id="IPR039420">
    <property type="entry name" value="WalR-like"/>
</dbReference>
<dbReference type="InterPro" id="IPR000792">
    <property type="entry name" value="Tscrpt_reg_LuxR_C"/>
</dbReference>
<protein>
    <submittedName>
        <fullName evidence="5">Helix-turn-helix transcriptional regulator</fullName>
    </submittedName>
</protein>
<feature type="domain" description="HTH luxR-type" evidence="4">
    <location>
        <begin position="161"/>
        <end position="226"/>
    </location>
</feature>
<keyword evidence="2" id="KW-0238">DNA-binding</keyword>
<dbReference type="PANTHER" id="PTHR43214">
    <property type="entry name" value="TWO-COMPONENT RESPONSE REGULATOR"/>
    <property type="match status" value="1"/>
</dbReference>
<keyword evidence="6" id="KW-1185">Reference proteome</keyword>
<gene>
    <name evidence="5" type="ORF">L1857_18700</name>
</gene>
<evidence type="ECO:0000313" key="5">
    <source>
        <dbReference type="EMBL" id="UQS24703.1"/>
    </source>
</evidence>
<dbReference type="Gene3D" id="1.10.10.10">
    <property type="entry name" value="Winged helix-like DNA-binding domain superfamily/Winged helix DNA-binding domain"/>
    <property type="match status" value="1"/>
</dbReference>
<reference evidence="5" key="1">
    <citation type="submission" date="2022-01" db="EMBL/GenBank/DDBJ databases">
        <title>PSI-footprinting approach for the identification of protein synthesis inhibitor producers.</title>
        <authorList>
            <person name="Handel F."/>
            <person name="Kulik A."/>
            <person name="Wex K.W."/>
            <person name="Berscheid A."/>
            <person name="Saur J.S."/>
            <person name="Winkler A."/>
            <person name="Wibberg D."/>
            <person name="Kalinowski J."/>
            <person name="Broetz-Oesterhelt H."/>
            <person name="Mast Y."/>
        </authorList>
    </citation>
    <scope>NUCLEOTIDE SEQUENCE</scope>
    <source>
        <strain evidence="5">KNN 49.3e</strain>
    </source>
</reference>
<evidence type="ECO:0000256" key="2">
    <source>
        <dbReference type="ARBA" id="ARBA00023125"/>
    </source>
</evidence>
<dbReference type="InterPro" id="IPR036388">
    <property type="entry name" value="WH-like_DNA-bd_sf"/>
</dbReference>
<dbReference type="PROSITE" id="PS50043">
    <property type="entry name" value="HTH_LUXR_2"/>
    <property type="match status" value="1"/>
</dbReference>
<keyword evidence="1" id="KW-0805">Transcription regulation</keyword>
<name>A0ABY4NXI4_9PSEU</name>
<dbReference type="PRINTS" id="PR00038">
    <property type="entry name" value="HTHLUXR"/>
</dbReference>
<organism evidence="5 6">
    <name type="scientific">Amycolatopsis thermalba</name>
    <dbReference type="NCBI Taxonomy" id="944492"/>
    <lineage>
        <taxon>Bacteria</taxon>
        <taxon>Bacillati</taxon>
        <taxon>Actinomycetota</taxon>
        <taxon>Actinomycetes</taxon>
        <taxon>Pseudonocardiales</taxon>
        <taxon>Pseudonocardiaceae</taxon>
        <taxon>Amycolatopsis</taxon>
    </lineage>
</organism>
<sequence length="233" mass="24167">MIPQPALEARQAPPRLAVLNGQSTGALVSRHARVATKLAAAEREVLVVSSLSGGPADPVSRFGPVDHANLARGVRYRMLVPDSARTTPGPARRLGKLAQAGAEIRTMPVVPVEALVVDGALAVLPGEQRDIAVLRLPSVIGTIIELVEHLWPAAVPLAPADPPATTELAGRDRELLALLSAGCTDESAAAALGVSVRTVRRMVAGLMNRLGARSRFQAGVKAAGHGWLAGRAS</sequence>
<dbReference type="SMART" id="SM00421">
    <property type="entry name" value="HTH_LUXR"/>
    <property type="match status" value="1"/>
</dbReference>
<dbReference type="SUPFAM" id="SSF46894">
    <property type="entry name" value="C-terminal effector domain of the bipartite response regulators"/>
    <property type="match status" value="1"/>
</dbReference>
<proteinExistence type="predicted"/>
<keyword evidence="3" id="KW-0804">Transcription</keyword>
<dbReference type="InterPro" id="IPR016032">
    <property type="entry name" value="Sig_transdc_resp-reg_C-effctor"/>
</dbReference>
<evidence type="ECO:0000256" key="1">
    <source>
        <dbReference type="ARBA" id="ARBA00023015"/>
    </source>
</evidence>